<organism evidence="3 4">
    <name type="scientific">Aphanomyces euteiches</name>
    <dbReference type="NCBI Taxonomy" id="100861"/>
    <lineage>
        <taxon>Eukaryota</taxon>
        <taxon>Sar</taxon>
        <taxon>Stramenopiles</taxon>
        <taxon>Oomycota</taxon>
        <taxon>Saprolegniomycetes</taxon>
        <taxon>Saprolegniales</taxon>
        <taxon>Verrucalvaceae</taxon>
        <taxon>Aphanomyces</taxon>
    </lineage>
</organism>
<comment type="caution">
    <text evidence="3">The sequence shown here is derived from an EMBL/GenBank/DDBJ whole genome shotgun (WGS) entry which is preliminary data.</text>
</comment>
<evidence type="ECO:0008006" key="5">
    <source>
        <dbReference type="Google" id="ProtNLM"/>
    </source>
</evidence>
<evidence type="ECO:0000313" key="4">
    <source>
        <dbReference type="Proteomes" id="UP000481153"/>
    </source>
</evidence>
<dbReference type="AlphaFoldDB" id="A0A6G0WXF1"/>
<keyword evidence="2" id="KW-1133">Transmembrane helix</keyword>
<name>A0A6G0WXF1_9STRA</name>
<evidence type="ECO:0000313" key="3">
    <source>
        <dbReference type="EMBL" id="KAF0732213.1"/>
    </source>
</evidence>
<keyword evidence="2" id="KW-0472">Membrane</keyword>
<dbReference type="VEuPathDB" id="FungiDB:AeMF1_010695"/>
<feature type="compositionally biased region" description="Low complexity" evidence="1">
    <location>
        <begin position="351"/>
        <end position="362"/>
    </location>
</feature>
<reference evidence="3 4" key="1">
    <citation type="submission" date="2019-07" db="EMBL/GenBank/DDBJ databases">
        <title>Genomics analysis of Aphanomyces spp. identifies a new class of oomycete effector associated with host adaptation.</title>
        <authorList>
            <person name="Gaulin E."/>
        </authorList>
    </citation>
    <scope>NUCLEOTIDE SEQUENCE [LARGE SCALE GENOMIC DNA]</scope>
    <source>
        <strain evidence="3 4">ATCC 201684</strain>
    </source>
</reference>
<accession>A0A6G0WXF1</accession>
<gene>
    <name evidence="3" type="ORF">Ae201684_010658</name>
</gene>
<feature type="region of interest" description="Disordered" evidence="1">
    <location>
        <begin position="347"/>
        <end position="372"/>
    </location>
</feature>
<keyword evidence="2" id="KW-0812">Transmembrane</keyword>
<dbReference type="EMBL" id="VJMJ01000136">
    <property type="protein sequence ID" value="KAF0732213.1"/>
    <property type="molecule type" value="Genomic_DNA"/>
</dbReference>
<evidence type="ECO:0000256" key="2">
    <source>
        <dbReference type="SAM" id="Phobius"/>
    </source>
</evidence>
<proteinExistence type="predicted"/>
<sequence>MTVLSTGPVAALSHAVPGLCGCLAVGSLLSTVRGRRLQGPTSIFVALGVGCGLFRYINYRRGNRKSKLAAWVASVVVFRLCSDAHKHILLSYACVETIAQLYAQCRLPWLAEQFGAMVITARLVYTNLVHPEWMLPTHLRMMDHQSSLSTSRLQKIRQNLQTSVVTRCESLHPSRTCGAFATATCLKLVRRSAEIFIPLHLLSIGYTTLVKKKSIDTTRSTIDFGRSLAFMTASYMLAYSTSCLLPQRDNIAMIRLTSLTPFLAQYLEPSRRRTAILKAVACYSLISVFYQVKSWSICRRITRRGFLQVASLVYASFMTYVLQHPEKQNRFLMEYLYGYKMETPVQPLPSSPSSSSLPRRPSSPSPERRSIAAVMPKTLRAQFA</sequence>
<feature type="transmembrane region" description="Helical" evidence="2">
    <location>
        <begin position="38"/>
        <end position="57"/>
    </location>
</feature>
<protein>
    <recommendedName>
        <fullName evidence="5">Transmembrane protein 135 N-terminal domain-containing protein</fullName>
    </recommendedName>
</protein>
<dbReference type="Proteomes" id="UP000481153">
    <property type="component" value="Unassembled WGS sequence"/>
</dbReference>
<keyword evidence="4" id="KW-1185">Reference proteome</keyword>
<evidence type="ECO:0000256" key="1">
    <source>
        <dbReference type="SAM" id="MobiDB-lite"/>
    </source>
</evidence>